<name>A0ABR0L965_9PEZI</name>
<evidence type="ECO:0000313" key="4">
    <source>
        <dbReference type="Proteomes" id="UP001308179"/>
    </source>
</evidence>
<gene>
    <name evidence="3" type="ORF">LTR32_003265</name>
</gene>
<organism evidence="3 4">
    <name type="scientific">Rachicladosporium monterosium</name>
    <dbReference type="NCBI Taxonomy" id="1507873"/>
    <lineage>
        <taxon>Eukaryota</taxon>
        <taxon>Fungi</taxon>
        <taxon>Dikarya</taxon>
        <taxon>Ascomycota</taxon>
        <taxon>Pezizomycotina</taxon>
        <taxon>Dothideomycetes</taxon>
        <taxon>Dothideomycetidae</taxon>
        <taxon>Cladosporiales</taxon>
        <taxon>Cladosporiaceae</taxon>
        <taxon>Rachicladosporium</taxon>
    </lineage>
</organism>
<keyword evidence="4" id="KW-1185">Reference proteome</keyword>
<dbReference type="Proteomes" id="UP001308179">
    <property type="component" value="Unassembled WGS sequence"/>
</dbReference>
<dbReference type="EMBL" id="JAVRRR010000190">
    <property type="protein sequence ID" value="KAK5144882.1"/>
    <property type="molecule type" value="Genomic_DNA"/>
</dbReference>
<dbReference type="SUPFAM" id="SSF53474">
    <property type="entry name" value="alpha/beta-Hydrolases"/>
    <property type="match status" value="1"/>
</dbReference>
<protein>
    <recommendedName>
        <fullName evidence="2">Alpha/beta hydrolase fold-3 domain-containing protein</fullName>
    </recommendedName>
</protein>
<dbReference type="InterPro" id="IPR013094">
    <property type="entry name" value="AB_hydrolase_3"/>
</dbReference>
<dbReference type="PANTHER" id="PTHR48081">
    <property type="entry name" value="AB HYDROLASE SUPERFAMILY PROTEIN C4A8.06C"/>
    <property type="match status" value="1"/>
</dbReference>
<evidence type="ECO:0000259" key="2">
    <source>
        <dbReference type="Pfam" id="PF07859"/>
    </source>
</evidence>
<dbReference type="PANTHER" id="PTHR48081:SF8">
    <property type="entry name" value="ALPHA_BETA HYDROLASE FOLD-3 DOMAIN-CONTAINING PROTEIN-RELATED"/>
    <property type="match status" value="1"/>
</dbReference>
<dbReference type="Pfam" id="PF07859">
    <property type="entry name" value="Abhydrolase_3"/>
    <property type="match status" value="1"/>
</dbReference>
<reference evidence="3 4" key="1">
    <citation type="submission" date="2023-08" db="EMBL/GenBank/DDBJ databases">
        <title>Black Yeasts Isolated from many extreme environments.</title>
        <authorList>
            <person name="Coleine C."/>
            <person name="Stajich J.E."/>
            <person name="Selbmann L."/>
        </authorList>
    </citation>
    <scope>NUCLEOTIDE SEQUENCE [LARGE SCALE GENOMIC DNA]</scope>
    <source>
        <strain evidence="3 4">CCFEE 5386</strain>
    </source>
</reference>
<comment type="caution">
    <text evidence="3">The sequence shown here is derived from an EMBL/GenBank/DDBJ whole genome shotgun (WGS) entry which is preliminary data.</text>
</comment>
<sequence>MPFTLDPEIGAVLGKLFGANPPPKPPGGDIETRHTNTEAFFGLLNSQQPTVSEVECHDFYTKASDGNDLLCRWFTKKGVQLSGSPAVCYAHGGGMICLRVEYYDSAIKRYVKTTGVPFLVIEYRLAPEFKAPIQVTDTYAELEYLVSHAKELGIDPHRIALVGDSGGGAIAASLAHYITRNKGPPVCKQILIYPMLDDRTTTTPENIAPFASWDGDVNKTAWTAVLGEDRVGGGDIQPTEAAARMTIEDAQGLPPAYIDVGELDLFRDESLEYARKLGRQASAAHCIYFRTCRMGMMPLRRGRRSRNGRLKKGIGLLEVFERDSNARVAFRPFHDKVTTVYITRS</sequence>
<evidence type="ECO:0000313" key="3">
    <source>
        <dbReference type="EMBL" id="KAK5144882.1"/>
    </source>
</evidence>
<accession>A0ABR0L965</accession>
<keyword evidence="1" id="KW-0378">Hydrolase</keyword>
<dbReference type="Gene3D" id="3.40.50.1820">
    <property type="entry name" value="alpha/beta hydrolase"/>
    <property type="match status" value="1"/>
</dbReference>
<feature type="domain" description="Alpha/beta hydrolase fold-3" evidence="2">
    <location>
        <begin position="87"/>
        <end position="289"/>
    </location>
</feature>
<proteinExistence type="predicted"/>
<dbReference type="InterPro" id="IPR050300">
    <property type="entry name" value="GDXG_lipolytic_enzyme"/>
</dbReference>
<evidence type="ECO:0000256" key="1">
    <source>
        <dbReference type="ARBA" id="ARBA00022801"/>
    </source>
</evidence>
<dbReference type="InterPro" id="IPR029058">
    <property type="entry name" value="AB_hydrolase_fold"/>
</dbReference>